<dbReference type="EMBL" id="FNIE01000023">
    <property type="protein sequence ID" value="SDP31670.1"/>
    <property type="molecule type" value="Genomic_DNA"/>
</dbReference>
<proteinExistence type="predicted"/>
<feature type="region of interest" description="Disordered" evidence="1">
    <location>
        <begin position="120"/>
        <end position="145"/>
    </location>
</feature>
<evidence type="ECO:0000313" key="3">
    <source>
        <dbReference type="Proteomes" id="UP000199341"/>
    </source>
</evidence>
<dbReference type="RefSeq" id="WP_093788238.1">
    <property type="nucleotide sequence ID" value="NZ_FNIE01000023.1"/>
</dbReference>
<dbReference type="AlphaFoldDB" id="A0A1H0RQI7"/>
<reference evidence="2 3" key="1">
    <citation type="submission" date="2016-10" db="EMBL/GenBank/DDBJ databases">
        <authorList>
            <person name="de Groot N.N."/>
        </authorList>
    </citation>
    <scope>NUCLEOTIDE SEQUENCE [LARGE SCALE GENOMIC DNA]</scope>
    <source>
        <strain evidence="2 3">CGMCC 4.2022</strain>
    </source>
</reference>
<gene>
    <name evidence="2" type="ORF">SAMN05216259_12358</name>
</gene>
<accession>A0A1H0RQI7</accession>
<feature type="compositionally biased region" description="Low complexity" evidence="1">
    <location>
        <begin position="274"/>
        <end position="288"/>
    </location>
</feature>
<dbReference type="Proteomes" id="UP000199341">
    <property type="component" value="Unassembled WGS sequence"/>
</dbReference>
<evidence type="ECO:0000256" key="1">
    <source>
        <dbReference type="SAM" id="MobiDB-lite"/>
    </source>
</evidence>
<keyword evidence="3" id="KW-1185">Reference proteome</keyword>
<feature type="compositionally biased region" description="Polar residues" evidence="1">
    <location>
        <begin position="263"/>
        <end position="272"/>
    </location>
</feature>
<protein>
    <submittedName>
        <fullName evidence="2">Uncharacterized protein</fullName>
    </submittedName>
</protein>
<evidence type="ECO:0000313" key="2">
    <source>
        <dbReference type="EMBL" id="SDP31670.1"/>
    </source>
</evidence>
<name>A0A1H0RQI7_9ACTN</name>
<sequence>MPAPSTPITRYDDQLSERFGSIDAFRARHDSSDATAVFVYTRLAETEKELVRLRTQVHSLTSADNYPDTGQVARVDLVLDAINHMIELRDDEADALETMLGLAAPAAEHGPMFDPHWHLTPAPGTTRTTEKSLPPTDDDTDAVTTPLPRTELTAFDARIEALAGDLDRLRALAGQPQADPALRELGERHIALTDAQTVCLFYRVRVNTLTDGRWYVDRPLVDTIDEALTKLEEAIGTRSERARALEQLLARMGAETARASGSAVGTISTASTEPAPAAPGDRATAARAISPTAPRSATANNSPAVAPPPPNTAPPRVRHR</sequence>
<feature type="region of interest" description="Disordered" evidence="1">
    <location>
        <begin position="259"/>
        <end position="320"/>
    </location>
</feature>
<organism evidence="2 3">
    <name type="scientific">Actinacidiphila guanduensis</name>
    <dbReference type="NCBI Taxonomy" id="310781"/>
    <lineage>
        <taxon>Bacteria</taxon>
        <taxon>Bacillati</taxon>
        <taxon>Actinomycetota</taxon>
        <taxon>Actinomycetes</taxon>
        <taxon>Kitasatosporales</taxon>
        <taxon>Streptomycetaceae</taxon>
        <taxon>Actinacidiphila</taxon>
    </lineage>
</organism>